<dbReference type="PRINTS" id="PR00039">
    <property type="entry name" value="HTHLYSR"/>
</dbReference>
<evidence type="ECO:0000313" key="7">
    <source>
        <dbReference type="Proteomes" id="UP001597353"/>
    </source>
</evidence>
<dbReference type="SUPFAM" id="SSF53850">
    <property type="entry name" value="Periplasmic binding protein-like II"/>
    <property type="match status" value="1"/>
</dbReference>
<dbReference type="PANTHER" id="PTHR30427:SF1">
    <property type="entry name" value="TRANSCRIPTIONAL ACTIVATOR PROTEIN LYSR"/>
    <property type="match status" value="1"/>
</dbReference>
<evidence type="ECO:0000259" key="5">
    <source>
        <dbReference type="PROSITE" id="PS50931"/>
    </source>
</evidence>
<accession>A0ABW4S0A9</accession>
<keyword evidence="2" id="KW-0805">Transcription regulation</keyword>
<keyword evidence="4" id="KW-0804">Transcription</keyword>
<gene>
    <name evidence="6" type="ORF">ACFSGJ_02360</name>
</gene>
<dbReference type="InterPro" id="IPR000847">
    <property type="entry name" value="LysR_HTH_N"/>
</dbReference>
<proteinExistence type="inferred from homology"/>
<evidence type="ECO:0000256" key="4">
    <source>
        <dbReference type="ARBA" id="ARBA00023163"/>
    </source>
</evidence>
<dbReference type="InterPro" id="IPR005119">
    <property type="entry name" value="LysR_subst-bd"/>
</dbReference>
<organism evidence="6 7">
    <name type="scientific">Halodurantibacterium flavum</name>
    <dbReference type="NCBI Taxonomy" id="1382802"/>
    <lineage>
        <taxon>Bacteria</taxon>
        <taxon>Pseudomonadati</taxon>
        <taxon>Pseudomonadota</taxon>
        <taxon>Alphaproteobacteria</taxon>
        <taxon>Rhodobacterales</taxon>
        <taxon>Paracoccaceae</taxon>
        <taxon>Halodurantibacterium</taxon>
    </lineage>
</organism>
<evidence type="ECO:0000256" key="1">
    <source>
        <dbReference type="ARBA" id="ARBA00009437"/>
    </source>
</evidence>
<keyword evidence="7" id="KW-1185">Reference proteome</keyword>
<sequence length="308" mass="33041">MRIDRRNDLSLRLLEVFGAVMERRTTTGAAEHLGLSQPAVSNAIRALENQLGLTLFERTGRSLRPTEEARLLVHESEPIFAMLRALEDEVRDLKHGRAGRLRIVTTPPLGHTILPHALREVLAGRERVQVRYSVHRISVVLQAVETGAADVGVFLGPVQNQGLRSHHLADGELVVVLPRDHPLAARTVLTPADLSGYPQIGLNTIIGNIVASAHAAAGVPHEPRFETRYSQSACALVDAGLGLAVVDPYTAAASAGLAIVTRPFRPAATISAVAVTRGKGEAPKLAAQLVEVLRRRLATPPFTPAARG</sequence>
<dbReference type="PROSITE" id="PS50931">
    <property type="entry name" value="HTH_LYSR"/>
    <property type="match status" value="1"/>
</dbReference>
<dbReference type="Gene3D" id="3.40.190.290">
    <property type="match status" value="1"/>
</dbReference>
<dbReference type="PANTHER" id="PTHR30427">
    <property type="entry name" value="TRANSCRIPTIONAL ACTIVATOR PROTEIN LYSR"/>
    <property type="match status" value="1"/>
</dbReference>
<dbReference type="InterPro" id="IPR036390">
    <property type="entry name" value="WH_DNA-bd_sf"/>
</dbReference>
<dbReference type="Pfam" id="PF00126">
    <property type="entry name" value="HTH_1"/>
    <property type="match status" value="1"/>
</dbReference>
<protein>
    <submittedName>
        <fullName evidence="6">LysR family transcriptional regulator</fullName>
    </submittedName>
</protein>
<reference evidence="7" key="1">
    <citation type="journal article" date="2019" name="Int. J. Syst. Evol. Microbiol.">
        <title>The Global Catalogue of Microorganisms (GCM) 10K type strain sequencing project: providing services to taxonomists for standard genome sequencing and annotation.</title>
        <authorList>
            <consortium name="The Broad Institute Genomics Platform"/>
            <consortium name="The Broad Institute Genome Sequencing Center for Infectious Disease"/>
            <person name="Wu L."/>
            <person name="Ma J."/>
        </authorList>
    </citation>
    <scope>NUCLEOTIDE SEQUENCE [LARGE SCALE GENOMIC DNA]</scope>
    <source>
        <strain evidence="7">CGMCC 4.7242</strain>
    </source>
</reference>
<feature type="domain" description="HTH lysR-type" evidence="5">
    <location>
        <begin position="9"/>
        <end position="66"/>
    </location>
</feature>
<evidence type="ECO:0000256" key="3">
    <source>
        <dbReference type="ARBA" id="ARBA00023125"/>
    </source>
</evidence>
<dbReference type="EMBL" id="JBHUGH010000002">
    <property type="protein sequence ID" value="MFD1911054.1"/>
    <property type="molecule type" value="Genomic_DNA"/>
</dbReference>
<evidence type="ECO:0000256" key="2">
    <source>
        <dbReference type="ARBA" id="ARBA00023015"/>
    </source>
</evidence>
<comment type="similarity">
    <text evidence="1">Belongs to the LysR transcriptional regulatory family.</text>
</comment>
<name>A0ABW4S0A9_9RHOB</name>
<dbReference type="SUPFAM" id="SSF46785">
    <property type="entry name" value="Winged helix' DNA-binding domain"/>
    <property type="match status" value="1"/>
</dbReference>
<dbReference type="RefSeq" id="WP_390259157.1">
    <property type="nucleotide sequence ID" value="NZ_JBHUGH010000002.1"/>
</dbReference>
<dbReference type="InterPro" id="IPR036388">
    <property type="entry name" value="WH-like_DNA-bd_sf"/>
</dbReference>
<dbReference type="Pfam" id="PF03466">
    <property type="entry name" value="LysR_substrate"/>
    <property type="match status" value="1"/>
</dbReference>
<comment type="caution">
    <text evidence="6">The sequence shown here is derived from an EMBL/GenBank/DDBJ whole genome shotgun (WGS) entry which is preliminary data.</text>
</comment>
<evidence type="ECO:0000313" key="6">
    <source>
        <dbReference type="EMBL" id="MFD1911054.1"/>
    </source>
</evidence>
<dbReference type="Gene3D" id="1.10.10.10">
    <property type="entry name" value="Winged helix-like DNA-binding domain superfamily/Winged helix DNA-binding domain"/>
    <property type="match status" value="1"/>
</dbReference>
<dbReference type="Proteomes" id="UP001597353">
    <property type="component" value="Unassembled WGS sequence"/>
</dbReference>
<keyword evidence="3" id="KW-0238">DNA-binding</keyword>